<dbReference type="EMBL" id="CP097505">
    <property type="protein sequence ID" value="URD92561.1"/>
    <property type="molecule type" value="Genomic_DNA"/>
</dbReference>
<gene>
    <name evidence="2" type="ORF">MUK42_33025</name>
</gene>
<evidence type="ECO:0000256" key="1">
    <source>
        <dbReference type="SAM" id="MobiDB-lite"/>
    </source>
</evidence>
<sequence>MAVATEDETTKSVVKVEWVKVLCRELRDTHRQLGKAIKEGMQLTDACDAVLGFPTKKRKTKPLSGRGGLWPPTRNPRGPNNGIMSTVD</sequence>
<keyword evidence="3" id="KW-1185">Reference proteome</keyword>
<organism evidence="2 3">
    <name type="scientific">Musa troglodytarum</name>
    <name type="common">fe'i banana</name>
    <dbReference type="NCBI Taxonomy" id="320322"/>
    <lineage>
        <taxon>Eukaryota</taxon>
        <taxon>Viridiplantae</taxon>
        <taxon>Streptophyta</taxon>
        <taxon>Embryophyta</taxon>
        <taxon>Tracheophyta</taxon>
        <taxon>Spermatophyta</taxon>
        <taxon>Magnoliopsida</taxon>
        <taxon>Liliopsida</taxon>
        <taxon>Zingiberales</taxon>
        <taxon>Musaceae</taxon>
        <taxon>Musa</taxon>
    </lineage>
</organism>
<proteinExistence type="predicted"/>
<dbReference type="AlphaFoldDB" id="A0A9E7FC21"/>
<protein>
    <submittedName>
        <fullName evidence="2">Uncharacterized protein</fullName>
    </submittedName>
</protein>
<evidence type="ECO:0000313" key="3">
    <source>
        <dbReference type="Proteomes" id="UP001055439"/>
    </source>
</evidence>
<feature type="region of interest" description="Disordered" evidence="1">
    <location>
        <begin position="56"/>
        <end position="88"/>
    </location>
</feature>
<feature type="compositionally biased region" description="Low complexity" evidence="1">
    <location>
        <begin position="71"/>
        <end position="82"/>
    </location>
</feature>
<reference evidence="2" key="1">
    <citation type="submission" date="2022-05" db="EMBL/GenBank/DDBJ databases">
        <title>The Musa troglodytarum L. genome provides insights into the mechanism of non-climacteric behaviour and enrichment of carotenoids.</title>
        <authorList>
            <person name="Wang J."/>
        </authorList>
    </citation>
    <scope>NUCLEOTIDE SEQUENCE</scope>
    <source>
        <tissue evidence="2">Leaf</tissue>
    </source>
</reference>
<dbReference type="Proteomes" id="UP001055439">
    <property type="component" value="Chromosome 3"/>
</dbReference>
<evidence type="ECO:0000313" key="2">
    <source>
        <dbReference type="EMBL" id="URD92561.1"/>
    </source>
</evidence>
<name>A0A9E7FC21_9LILI</name>
<accession>A0A9E7FC21</accession>